<dbReference type="SMART" id="SM00422">
    <property type="entry name" value="HTH_MERR"/>
    <property type="match status" value="1"/>
</dbReference>
<dbReference type="RefSeq" id="WP_211604050.1">
    <property type="nucleotide sequence ID" value="NZ_JAGSNF010000021.1"/>
</dbReference>
<comment type="caution">
    <text evidence="3">The sequence shown here is derived from an EMBL/GenBank/DDBJ whole genome shotgun (WGS) entry which is preliminary data.</text>
</comment>
<dbReference type="AlphaFoldDB" id="A0A941D9P6"/>
<dbReference type="Proteomes" id="UP000677016">
    <property type="component" value="Unassembled WGS sequence"/>
</dbReference>
<dbReference type="GO" id="GO:0003700">
    <property type="term" value="F:DNA-binding transcription factor activity"/>
    <property type="evidence" value="ECO:0007669"/>
    <property type="project" value="InterPro"/>
</dbReference>
<dbReference type="PANTHER" id="PTHR30204">
    <property type="entry name" value="REDOX-CYCLING DRUG-SENSING TRANSCRIPTIONAL ACTIVATOR SOXR"/>
    <property type="match status" value="1"/>
</dbReference>
<dbReference type="InterPro" id="IPR000551">
    <property type="entry name" value="MerR-type_HTH_dom"/>
</dbReference>
<organism evidence="3 4">
    <name type="scientific">Phycicoccus avicenniae</name>
    <dbReference type="NCBI Taxonomy" id="2828860"/>
    <lineage>
        <taxon>Bacteria</taxon>
        <taxon>Bacillati</taxon>
        <taxon>Actinomycetota</taxon>
        <taxon>Actinomycetes</taxon>
        <taxon>Micrococcales</taxon>
        <taxon>Intrasporangiaceae</taxon>
        <taxon>Phycicoccus</taxon>
    </lineage>
</organism>
<proteinExistence type="predicted"/>
<evidence type="ECO:0000256" key="1">
    <source>
        <dbReference type="ARBA" id="ARBA00023125"/>
    </source>
</evidence>
<accession>A0A941D9P6</accession>
<dbReference type="InterPro" id="IPR047057">
    <property type="entry name" value="MerR_fam"/>
</dbReference>
<evidence type="ECO:0000313" key="3">
    <source>
        <dbReference type="EMBL" id="MBR7744523.1"/>
    </source>
</evidence>
<sequence>MRISQLAERTDVPVHTLKYYLREGLLMPGVATSRTRAEYDEDHVRRVHLLRALVEHAGVGIDGARRVVAALEDPPGTRAELLGVAQRTVPATGGDAEVSDEVRELVADLGWTVEPDGPWMRSLTATVGAARAAGLHLEHRRLVEYAHAARDVAEVDLDLTEDAEDAAAAVRTVVLGTALLDPVLIALRRVAQEAVSRER</sequence>
<reference evidence="3" key="1">
    <citation type="submission" date="2021-04" db="EMBL/GenBank/DDBJ databases">
        <title>Phycicoccus avicenniae sp. nov., a novel endophytic actinomycetes isolated from branch of Avicennia mariana.</title>
        <authorList>
            <person name="Tuo L."/>
        </authorList>
    </citation>
    <scope>NUCLEOTIDE SEQUENCE</scope>
    <source>
        <strain evidence="3">BSK3Z-2</strain>
    </source>
</reference>
<feature type="domain" description="HTH merR-type" evidence="2">
    <location>
        <begin position="1"/>
        <end position="70"/>
    </location>
</feature>
<dbReference type="PROSITE" id="PS50937">
    <property type="entry name" value="HTH_MERR_2"/>
    <property type="match status" value="1"/>
</dbReference>
<name>A0A941D9P6_9MICO</name>
<evidence type="ECO:0000313" key="4">
    <source>
        <dbReference type="Proteomes" id="UP000677016"/>
    </source>
</evidence>
<gene>
    <name evidence="3" type="ORF">KC207_14600</name>
</gene>
<dbReference type="EMBL" id="JAGSNF010000021">
    <property type="protein sequence ID" value="MBR7744523.1"/>
    <property type="molecule type" value="Genomic_DNA"/>
</dbReference>
<dbReference type="SUPFAM" id="SSF46955">
    <property type="entry name" value="Putative DNA-binding domain"/>
    <property type="match status" value="1"/>
</dbReference>
<dbReference type="InterPro" id="IPR009061">
    <property type="entry name" value="DNA-bd_dom_put_sf"/>
</dbReference>
<dbReference type="Pfam" id="PF13411">
    <property type="entry name" value="MerR_1"/>
    <property type="match status" value="1"/>
</dbReference>
<dbReference type="GO" id="GO:0003677">
    <property type="term" value="F:DNA binding"/>
    <property type="evidence" value="ECO:0007669"/>
    <property type="project" value="UniProtKB-KW"/>
</dbReference>
<dbReference type="Gene3D" id="1.10.1660.10">
    <property type="match status" value="1"/>
</dbReference>
<evidence type="ECO:0000259" key="2">
    <source>
        <dbReference type="PROSITE" id="PS50937"/>
    </source>
</evidence>
<dbReference type="PANTHER" id="PTHR30204:SF98">
    <property type="entry name" value="HTH-TYPE TRANSCRIPTIONAL REGULATOR ADHR"/>
    <property type="match status" value="1"/>
</dbReference>
<protein>
    <submittedName>
        <fullName evidence="3">MerR family transcriptional regulator</fullName>
    </submittedName>
</protein>
<keyword evidence="4" id="KW-1185">Reference proteome</keyword>
<keyword evidence="1" id="KW-0238">DNA-binding</keyword>